<dbReference type="Proteomes" id="UP000190837">
    <property type="component" value="Unassembled WGS sequence"/>
</dbReference>
<dbReference type="InterPro" id="IPR029039">
    <property type="entry name" value="Flavoprotein-like_sf"/>
</dbReference>
<evidence type="ECO:0000256" key="1">
    <source>
        <dbReference type="ARBA" id="ARBA00001917"/>
    </source>
</evidence>
<dbReference type="Gene3D" id="3.40.50.360">
    <property type="match status" value="1"/>
</dbReference>
<comment type="cofactor">
    <cofactor evidence="1">
        <name>FMN</name>
        <dbReference type="ChEBI" id="CHEBI:58210"/>
    </cofactor>
</comment>
<evidence type="ECO:0000256" key="2">
    <source>
        <dbReference type="ARBA" id="ARBA00022643"/>
    </source>
</evidence>
<dbReference type="PANTHER" id="PTHR30543:SF21">
    <property type="entry name" value="NAD(P)H-DEPENDENT FMN REDUCTASE LOT6"/>
    <property type="match status" value="1"/>
</dbReference>
<proteinExistence type="predicted"/>
<keyword evidence="2" id="KW-0288">FMN</keyword>
<dbReference type="InterPro" id="IPR005025">
    <property type="entry name" value="FMN_Rdtase-like_dom"/>
</dbReference>
<dbReference type="GO" id="GO:0010181">
    <property type="term" value="F:FMN binding"/>
    <property type="evidence" value="ECO:0007669"/>
    <property type="project" value="TreeGrafter"/>
</dbReference>
<protein>
    <recommendedName>
        <fullName evidence="3">NADPH-dependent FMN reductase-like domain-containing protein</fullName>
    </recommendedName>
</protein>
<dbReference type="SUPFAM" id="SSF52218">
    <property type="entry name" value="Flavoproteins"/>
    <property type="match status" value="1"/>
</dbReference>
<dbReference type="RefSeq" id="WP_079539219.1">
    <property type="nucleotide sequence ID" value="NZ_CAUQCO010000019.1"/>
</dbReference>
<dbReference type="Pfam" id="PF03358">
    <property type="entry name" value="FMN_red"/>
    <property type="match status" value="1"/>
</dbReference>
<dbReference type="PANTHER" id="PTHR30543">
    <property type="entry name" value="CHROMATE REDUCTASE"/>
    <property type="match status" value="1"/>
</dbReference>
<name>A0A1C3H2D6_9GAMM</name>
<accession>A0A1C3H2D6</accession>
<evidence type="ECO:0000259" key="3">
    <source>
        <dbReference type="Pfam" id="PF03358"/>
    </source>
</evidence>
<gene>
    <name evidence="4" type="ORF">CHUV0807_0364</name>
</gene>
<dbReference type="InterPro" id="IPR050712">
    <property type="entry name" value="NAD(P)H-dep_reductase"/>
</dbReference>
<dbReference type="EMBL" id="FKLO01000016">
    <property type="protein sequence ID" value="SAM57873.1"/>
    <property type="molecule type" value="Genomic_DNA"/>
</dbReference>
<dbReference type="GO" id="GO:0016491">
    <property type="term" value="F:oxidoreductase activity"/>
    <property type="evidence" value="ECO:0007669"/>
    <property type="project" value="InterPro"/>
</dbReference>
<organism evidence="4 5">
    <name type="scientific">Cardiobacterium hominis</name>
    <dbReference type="NCBI Taxonomy" id="2718"/>
    <lineage>
        <taxon>Bacteria</taxon>
        <taxon>Pseudomonadati</taxon>
        <taxon>Pseudomonadota</taxon>
        <taxon>Gammaproteobacteria</taxon>
        <taxon>Cardiobacteriales</taxon>
        <taxon>Cardiobacteriaceae</taxon>
        <taxon>Cardiobacterium</taxon>
    </lineage>
</organism>
<dbReference type="GO" id="GO:0005829">
    <property type="term" value="C:cytosol"/>
    <property type="evidence" value="ECO:0007669"/>
    <property type="project" value="TreeGrafter"/>
</dbReference>
<evidence type="ECO:0000313" key="4">
    <source>
        <dbReference type="EMBL" id="SAM57873.1"/>
    </source>
</evidence>
<dbReference type="AlphaFoldDB" id="A0A1C3H2D6"/>
<evidence type="ECO:0000313" key="5">
    <source>
        <dbReference type="Proteomes" id="UP000190837"/>
    </source>
</evidence>
<feature type="domain" description="NADPH-dependent FMN reductase-like" evidence="3">
    <location>
        <begin position="3"/>
        <end position="145"/>
    </location>
</feature>
<reference evidence="5" key="1">
    <citation type="submission" date="2016-04" db="EMBL/GenBank/DDBJ databases">
        <authorList>
            <person name="Tagini F."/>
        </authorList>
    </citation>
    <scope>NUCLEOTIDE SEQUENCE [LARGE SCALE GENOMIC DNA]</scope>
    <source>
        <strain evidence="5">CHUV0807</strain>
    </source>
</reference>
<keyword evidence="2" id="KW-0285">Flavoprotein</keyword>
<sequence>MAKILCFCASNSQKSINHDLLVAACELVEGHEKTYSALRDIDLPLYSLDIEAEEGYPEEIQAFYELIEAHDAVIIACPEHNGATPAACKNLIDWGSRYANSQSHKLFADKPVLLLSTSPGEKGGASNLALLNKLLGYQGANIVGQYSRGSYGQHFTDGKADAETQTALLDALKPLLAQL</sequence>